<organism evidence="4 5">
    <name type="scientific">Goodea atripinnis</name>
    <dbReference type="NCBI Taxonomy" id="208336"/>
    <lineage>
        <taxon>Eukaryota</taxon>
        <taxon>Metazoa</taxon>
        <taxon>Chordata</taxon>
        <taxon>Craniata</taxon>
        <taxon>Vertebrata</taxon>
        <taxon>Euteleostomi</taxon>
        <taxon>Actinopterygii</taxon>
        <taxon>Neopterygii</taxon>
        <taxon>Teleostei</taxon>
        <taxon>Neoteleostei</taxon>
        <taxon>Acanthomorphata</taxon>
        <taxon>Ovalentaria</taxon>
        <taxon>Atherinomorphae</taxon>
        <taxon>Cyprinodontiformes</taxon>
        <taxon>Goodeidae</taxon>
        <taxon>Goodea</taxon>
    </lineage>
</organism>
<evidence type="ECO:0000256" key="2">
    <source>
        <dbReference type="PROSITE-ProRule" id="PRU00352"/>
    </source>
</evidence>
<dbReference type="SUPFAM" id="SSF101912">
    <property type="entry name" value="Sema domain"/>
    <property type="match status" value="1"/>
</dbReference>
<dbReference type="InterPro" id="IPR031148">
    <property type="entry name" value="Plexin"/>
</dbReference>
<dbReference type="InterPro" id="IPR001627">
    <property type="entry name" value="Semap_dom"/>
</dbReference>
<dbReference type="InterPro" id="IPR036352">
    <property type="entry name" value="Semap_dom_sf"/>
</dbReference>
<feature type="domain" description="Sema" evidence="3">
    <location>
        <begin position="1"/>
        <end position="269"/>
    </location>
</feature>
<keyword evidence="5" id="KW-1185">Reference proteome</keyword>
<protein>
    <recommendedName>
        <fullName evidence="3">Sema domain-containing protein</fullName>
    </recommendedName>
</protein>
<comment type="caution">
    <text evidence="4">The sequence shown here is derived from an EMBL/GenBank/DDBJ whole genome shotgun (WGS) entry which is preliminary data.</text>
</comment>
<reference evidence="4 5" key="1">
    <citation type="submission" date="2021-06" db="EMBL/GenBank/DDBJ databases">
        <authorList>
            <person name="Palmer J.M."/>
        </authorList>
    </citation>
    <scope>NUCLEOTIDE SEQUENCE [LARGE SCALE GENOMIC DNA]</scope>
    <source>
        <strain evidence="4 5">GA_2019</strain>
        <tissue evidence="4">Muscle</tissue>
    </source>
</reference>
<name>A0ABV0MY02_9TELE</name>
<dbReference type="PANTHER" id="PTHR22625:SF9">
    <property type="entry name" value="PLEXIN-B2"/>
    <property type="match status" value="1"/>
</dbReference>
<evidence type="ECO:0000313" key="5">
    <source>
        <dbReference type="Proteomes" id="UP001476798"/>
    </source>
</evidence>
<dbReference type="PANTHER" id="PTHR22625">
    <property type="entry name" value="PLEXIN"/>
    <property type="match status" value="1"/>
</dbReference>
<dbReference type="Gene3D" id="2.130.10.10">
    <property type="entry name" value="YVTN repeat-like/Quinoprotein amine dehydrogenase"/>
    <property type="match status" value="1"/>
</dbReference>
<keyword evidence="1" id="KW-0325">Glycoprotein</keyword>
<comment type="caution">
    <text evidence="2">Lacks conserved residue(s) required for the propagation of feature annotation.</text>
</comment>
<evidence type="ECO:0000256" key="1">
    <source>
        <dbReference type="ARBA" id="ARBA00023180"/>
    </source>
</evidence>
<evidence type="ECO:0000259" key="3">
    <source>
        <dbReference type="PROSITE" id="PS51004"/>
    </source>
</evidence>
<accession>A0ABV0MY02</accession>
<dbReference type="Proteomes" id="UP001476798">
    <property type="component" value="Unassembled WGS sequence"/>
</dbReference>
<proteinExistence type="predicted"/>
<evidence type="ECO:0000313" key="4">
    <source>
        <dbReference type="EMBL" id="MEQ2164005.1"/>
    </source>
</evidence>
<gene>
    <name evidence="4" type="ORF">GOODEAATRI_002084</name>
</gene>
<dbReference type="InterPro" id="IPR015943">
    <property type="entry name" value="WD40/YVTN_repeat-like_dom_sf"/>
</dbReference>
<dbReference type="EMBL" id="JAHRIO010020062">
    <property type="protein sequence ID" value="MEQ2164005.1"/>
    <property type="molecule type" value="Genomic_DNA"/>
</dbReference>
<dbReference type="SMART" id="SM00630">
    <property type="entry name" value="Sema"/>
    <property type="match status" value="1"/>
</dbReference>
<dbReference type="PROSITE" id="PS51004">
    <property type="entry name" value="SEMA"/>
    <property type="match status" value="1"/>
</dbReference>
<sequence length="452" mass="50631">MVTVFLGPCQGGNPEFPSEEVINNVVADPHTGRLYVGAVNRLYQLNSNLEEESRAETGPKRDNRVCTPPITDACEEAVKTNNHNKLLLVHSAKNELVVCGSLFRGICSLRNLSSVEDLRYFSDTNGEKSYVASAEEGVSVVGVMSYFMKENDNLPVFLVGKGYGSYDSTKLISTRLLQEEKEKEWVVFDSIIDASAVQANPFVLRYLHDFRFAFKDDGFVYFLFSRTLGLQDNKIFTFISRMCENDHHYYSYTELQLNCSATNKYNKVQVTPRPAEGPKQSQKLLIPRPVSAFLPRLKNVRTCSMYPLKFINHRLVEIIGACYNNHGIIDNKVAVYSPYSSKPEEPCSTKVLKVHLSAHPEVYGQALSEVTGDKVNKNLLFDSSFQHLYITTNKKVRPTHTPAGLIIHFSGSISHCFHPSNASVSQYTAQKVGVLSLACSCFHVSSIRPLTL</sequence>